<reference evidence="7 8" key="1">
    <citation type="submission" date="2023-09" db="EMBL/GenBank/DDBJ databases">
        <authorList>
            <person name="Qi X."/>
        </authorList>
    </citation>
    <scope>NUCLEOTIDE SEQUENCE [LARGE SCALE GENOMIC DNA]</scope>
    <source>
        <strain evidence="7 8">S1-1</strain>
    </source>
</reference>
<evidence type="ECO:0000259" key="4">
    <source>
        <dbReference type="Pfam" id="PF25876"/>
    </source>
</evidence>
<organism evidence="7 8">
    <name type="scientific">Thalassotalea fonticola</name>
    <dbReference type="NCBI Taxonomy" id="3065649"/>
    <lineage>
        <taxon>Bacteria</taxon>
        <taxon>Pseudomonadati</taxon>
        <taxon>Pseudomonadota</taxon>
        <taxon>Gammaproteobacteria</taxon>
        <taxon>Alteromonadales</taxon>
        <taxon>Colwelliaceae</taxon>
        <taxon>Thalassotalea</taxon>
    </lineage>
</organism>
<keyword evidence="8" id="KW-1185">Reference proteome</keyword>
<evidence type="ECO:0000313" key="7">
    <source>
        <dbReference type="EMBL" id="WOH38909.1"/>
    </source>
</evidence>
<dbReference type="EMBL" id="CP136600">
    <property type="protein sequence ID" value="WOH38909.1"/>
    <property type="molecule type" value="Genomic_DNA"/>
</dbReference>
<comment type="similarity">
    <text evidence="1">Belongs to the membrane fusion protein (MFP) (TC 8.A.1) family.</text>
</comment>
<keyword evidence="3" id="KW-0472">Membrane</keyword>
<dbReference type="SUPFAM" id="SSF111369">
    <property type="entry name" value="HlyD-like secretion proteins"/>
    <property type="match status" value="1"/>
</dbReference>
<dbReference type="Proteomes" id="UP001301442">
    <property type="component" value="Chromosome"/>
</dbReference>
<dbReference type="Gene3D" id="2.40.420.20">
    <property type="match status" value="1"/>
</dbReference>
<dbReference type="InterPro" id="IPR058627">
    <property type="entry name" value="MdtA-like_C"/>
</dbReference>
<dbReference type="NCBIfam" id="TIGR01730">
    <property type="entry name" value="RND_mfp"/>
    <property type="match status" value="1"/>
</dbReference>
<feature type="transmembrane region" description="Helical" evidence="3">
    <location>
        <begin position="5"/>
        <end position="21"/>
    </location>
</feature>
<evidence type="ECO:0000256" key="2">
    <source>
        <dbReference type="ARBA" id="ARBA00023054"/>
    </source>
</evidence>
<feature type="domain" description="Multidrug resistance protein MdtA-like alpha-helical hairpin" evidence="4">
    <location>
        <begin position="117"/>
        <end position="164"/>
    </location>
</feature>
<protein>
    <submittedName>
        <fullName evidence="7">Efflux RND transporter periplasmic adaptor subunit</fullName>
    </submittedName>
</protein>
<dbReference type="Gene3D" id="2.40.50.100">
    <property type="match status" value="1"/>
</dbReference>
<gene>
    <name evidence="7" type="ORF">RI844_06730</name>
</gene>
<evidence type="ECO:0000313" key="8">
    <source>
        <dbReference type="Proteomes" id="UP001301442"/>
    </source>
</evidence>
<dbReference type="InterPro" id="IPR006143">
    <property type="entry name" value="RND_pump_MFP"/>
</dbReference>
<dbReference type="Pfam" id="PF25876">
    <property type="entry name" value="HH_MFP_RND"/>
    <property type="match status" value="1"/>
</dbReference>
<evidence type="ECO:0000256" key="3">
    <source>
        <dbReference type="SAM" id="Phobius"/>
    </source>
</evidence>
<proteinExistence type="inferred from homology"/>
<dbReference type="InterPro" id="IPR030190">
    <property type="entry name" value="MacA_alpha-hairpin_sf"/>
</dbReference>
<evidence type="ECO:0000259" key="5">
    <source>
        <dbReference type="Pfam" id="PF25954"/>
    </source>
</evidence>
<dbReference type="Pfam" id="PF25967">
    <property type="entry name" value="RND-MFP_C"/>
    <property type="match status" value="1"/>
</dbReference>
<accession>A0ABZ0GSH6</accession>
<evidence type="ECO:0000259" key="6">
    <source>
        <dbReference type="Pfam" id="PF25967"/>
    </source>
</evidence>
<dbReference type="InterPro" id="IPR058792">
    <property type="entry name" value="Beta-barrel_RND_2"/>
</dbReference>
<keyword evidence="2" id="KW-0175">Coiled coil</keyword>
<dbReference type="Gene3D" id="6.10.140.1990">
    <property type="match status" value="1"/>
</dbReference>
<dbReference type="Gene3D" id="2.40.30.170">
    <property type="match status" value="1"/>
</dbReference>
<name>A0ABZ0GSH6_9GAMM</name>
<evidence type="ECO:0000256" key="1">
    <source>
        <dbReference type="ARBA" id="ARBA00009477"/>
    </source>
</evidence>
<dbReference type="InterPro" id="IPR058624">
    <property type="entry name" value="MdtA-like_HH"/>
</dbReference>
<dbReference type="PANTHER" id="PTHR30469">
    <property type="entry name" value="MULTIDRUG RESISTANCE PROTEIN MDTA"/>
    <property type="match status" value="1"/>
</dbReference>
<keyword evidence="3" id="KW-1133">Transmembrane helix</keyword>
<dbReference type="Pfam" id="PF25954">
    <property type="entry name" value="Beta-barrel_RND_2"/>
    <property type="match status" value="1"/>
</dbReference>
<dbReference type="RefSeq" id="WP_348397675.1">
    <property type="nucleotide sequence ID" value="NZ_CP136600.1"/>
</dbReference>
<keyword evidence="3" id="KW-0812">Transmembrane</keyword>
<feature type="domain" description="Multidrug resistance protein MdtA-like C-terminal permuted SH3" evidence="6">
    <location>
        <begin position="318"/>
        <end position="358"/>
    </location>
</feature>
<sequence length="374" mass="41132">MHKWFKWFVIVAILSALYWWFTKEKPLHVDITYAELGQVESTVANTRAGTVTACMRAKMSLPIGGQIEQINVVEGQQVEQGQLLLSLWNKNQLAHLNEAEAFLAASNKNKERACIVAKNAKKDAKRQQSLLKQNLTSQEKLDSALANAEAFQASCEAASAEVDAKQAMVNTIKANIEQTYLHAPFNGTIAEITGEVGEYTMPSPPGVPTPPAVDLLTHDCHYISAPIDEVDAAFLTPGLPVKVSLDAFRGEQISGTLKRISPYVQDYEKQARTVTVEVELNQHREPHFLAGYSADIEIILAAKDDVLRLNSDLIINEQYVLVLNKRGFIEQRNVTIGLSNWQFTEIINGLSATDKVISSVGLTGVKAGVMASNE</sequence>
<feature type="domain" description="CusB-like beta-barrel" evidence="5">
    <location>
        <begin position="224"/>
        <end position="283"/>
    </location>
</feature>